<dbReference type="Pfam" id="PF07690">
    <property type="entry name" value="MFS_1"/>
    <property type="match status" value="1"/>
</dbReference>
<evidence type="ECO:0000256" key="4">
    <source>
        <dbReference type="ARBA" id="ARBA00022989"/>
    </source>
</evidence>
<feature type="transmembrane region" description="Helical" evidence="6">
    <location>
        <begin position="458"/>
        <end position="479"/>
    </location>
</feature>
<feature type="transmembrane region" description="Helical" evidence="6">
    <location>
        <begin position="178"/>
        <end position="199"/>
    </location>
</feature>
<sequence length="486" mass="54047">MDHGAVLRSASEKQVDNVEYNEHAEFTEMAVRGDNLDPNAEKKLIRKIDLFLLPCIWIVYLLSYMDRSNLGNARVAGMGDDLGITDDTYYLAVVLFQVGYVIAEIPCNMILSRSRPSIFIPIIMVLWGAICMLVGIVKTWKQLVGLRFVLGIAEAGFSPAVMFIVSSWYRKHEQSKRFMVFHSAGVASGAFGSIIAGAITSGMEGTRDIEGWRWLFIIEGAITIACAFAVPFVLLDYPLTSKKLSTNERQMAYDRLIADGITSRNDNSEPLSHLQALKKAVTDWRLLPLVLGYMTIIGSMSLAYFYPTFTAELGYSRKDAQCLLNLSWMLIEYRYMTAPIYGVALVIAIVLCILADIVPELRAIFTSSVLIVFGTVFAALSTSIFKPTARYVFLCFINTAVWAANPLSLSYTSTVLGPVHPEVRAICLAIVNGFANLAQLYGTYIFTASEPPEYRMGFAVYSAIFAIGSLIYLAPFFVFRKWPFKG</sequence>
<protein>
    <recommendedName>
        <fullName evidence="7">Major facilitator superfamily (MFS) profile domain-containing protein</fullName>
    </recommendedName>
</protein>
<proteinExistence type="predicted"/>
<dbReference type="SUPFAM" id="SSF103473">
    <property type="entry name" value="MFS general substrate transporter"/>
    <property type="match status" value="1"/>
</dbReference>
<dbReference type="GO" id="GO:0022857">
    <property type="term" value="F:transmembrane transporter activity"/>
    <property type="evidence" value="ECO:0007669"/>
    <property type="project" value="InterPro"/>
</dbReference>
<feature type="transmembrane region" description="Helical" evidence="6">
    <location>
        <begin position="89"/>
        <end position="111"/>
    </location>
</feature>
<dbReference type="OrthoDB" id="2962993at2759"/>
<feature type="domain" description="Major facilitator superfamily (MFS) profile" evidence="7">
    <location>
        <begin position="52"/>
        <end position="480"/>
    </location>
</feature>
<dbReference type="PANTHER" id="PTHR43791">
    <property type="entry name" value="PERMEASE-RELATED"/>
    <property type="match status" value="1"/>
</dbReference>
<feature type="transmembrane region" description="Helical" evidence="6">
    <location>
        <begin position="211"/>
        <end position="235"/>
    </location>
</feature>
<evidence type="ECO:0000259" key="7">
    <source>
        <dbReference type="PROSITE" id="PS50850"/>
    </source>
</evidence>
<dbReference type="Proteomes" id="UP000270230">
    <property type="component" value="Unassembled WGS sequence"/>
</dbReference>
<comment type="subcellular location">
    <subcellularLocation>
        <location evidence="1">Membrane</location>
        <topology evidence="1">Multi-pass membrane protein</topology>
    </subcellularLocation>
</comment>
<evidence type="ECO:0000256" key="5">
    <source>
        <dbReference type="ARBA" id="ARBA00023136"/>
    </source>
</evidence>
<feature type="transmembrane region" description="Helical" evidence="6">
    <location>
        <begin position="364"/>
        <end position="385"/>
    </location>
</feature>
<feature type="transmembrane region" description="Helical" evidence="6">
    <location>
        <begin position="338"/>
        <end position="357"/>
    </location>
</feature>
<dbReference type="Gene3D" id="1.20.1250.20">
    <property type="entry name" value="MFS general substrate transporter like domains"/>
    <property type="match status" value="2"/>
</dbReference>
<feature type="transmembrane region" description="Helical" evidence="6">
    <location>
        <begin position="391"/>
        <end position="411"/>
    </location>
</feature>
<keyword evidence="2" id="KW-0813">Transport</keyword>
<comment type="caution">
    <text evidence="8">The sequence shown here is derived from an EMBL/GenBank/DDBJ whole genome shotgun (WGS) entry which is preliminary data.</text>
</comment>
<reference evidence="8 9" key="1">
    <citation type="journal article" date="2018" name="BMC Genomics">
        <title>Genomic evidence for intraspecific hybridization in a clonal and extremely halotolerant yeast.</title>
        <authorList>
            <person name="Gostincar C."/>
            <person name="Stajich J.E."/>
            <person name="Zupancic J."/>
            <person name="Zalar P."/>
            <person name="Gunde-Cimerman N."/>
        </authorList>
    </citation>
    <scope>NUCLEOTIDE SEQUENCE [LARGE SCALE GENOMIC DNA]</scope>
    <source>
        <strain evidence="8 9">EXF-151</strain>
    </source>
</reference>
<keyword evidence="3 6" id="KW-0812">Transmembrane</keyword>
<evidence type="ECO:0000313" key="8">
    <source>
        <dbReference type="EMBL" id="RMY35535.1"/>
    </source>
</evidence>
<evidence type="ECO:0000313" key="9">
    <source>
        <dbReference type="Proteomes" id="UP000270230"/>
    </source>
</evidence>
<dbReference type="FunFam" id="1.20.1250.20:FF:000057">
    <property type="entry name" value="MFS general substrate transporter"/>
    <property type="match status" value="1"/>
</dbReference>
<dbReference type="PANTHER" id="PTHR43791:SF38">
    <property type="entry name" value="MAJOR FACILITATOR SUPERFAMILY (MFS) PROFILE DOMAIN-CONTAINING PROTEIN"/>
    <property type="match status" value="1"/>
</dbReference>
<gene>
    <name evidence="8" type="ORF">D0865_13886</name>
</gene>
<dbReference type="GO" id="GO:0016020">
    <property type="term" value="C:membrane"/>
    <property type="evidence" value="ECO:0007669"/>
    <property type="project" value="UniProtKB-SubCell"/>
</dbReference>
<keyword evidence="4 6" id="KW-1133">Transmembrane helix</keyword>
<dbReference type="PROSITE" id="PS50850">
    <property type="entry name" value="MFS"/>
    <property type="match status" value="1"/>
</dbReference>
<feature type="transmembrane region" description="Helical" evidence="6">
    <location>
        <begin position="143"/>
        <end position="166"/>
    </location>
</feature>
<dbReference type="InterPro" id="IPR011701">
    <property type="entry name" value="MFS"/>
</dbReference>
<evidence type="ECO:0000256" key="2">
    <source>
        <dbReference type="ARBA" id="ARBA00022448"/>
    </source>
</evidence>
<evidence type="ECO:0000256" key="3">
    <source>
        <dbReference type="ARBA" id="ARBA00022692"/>
    </source>
</evidence>
<dbReference type="AlphaFoldDB" id="A0A3M7B715"/>
<evidence type="ECO:0000256" key="6">
    <source>
        <dbReference type="SAM" id="Phobius"/>
    </source>
</evidence>
<dbReference type="InterPro" id="IPR020846">
    <property type="entry name" value="MFS_dom"/>
</dbReference>
<dbReference type="EMBL" id="QWIN01001874">
    <property type="protein sequence ID" value="RMY35535.1"/>
    <property type="molecule type" value="Genomic_DNA"/>
</dbReference>
<evidence type="ECO:0000256" key="1">
    <source>
        <dbReference type="ARBA" id="ARBA00004141"/>
    </source>
</evidence>
<feature type="transmembrane region" description="Helical" evidence="6">
    <location>
        <begin position="423"/>
        <end position="446"/>
    </location>
</feature>
<feature type="transmembrane region" description="Helical" evidence="6">
    <location>
        <begin position="48"/>
        <end position="65"/>
    </location>
</feature>
<name>A0A3M7B715_HORWE</name>
<feature type="transmembrane region" description="Helical" evidence="6">
    <location>
        <begin position="118"/>
        <end position="137"/>
    </location>
</feature>
<dbReference type="InterPro" id="IPR036259">
    <property type="entry name" value="MFS_trans_sf"/>
</dbReference>
<feature type="transmembrane region" description="Helical" evidence="6">
    <location>
        <begin position="286"/>
        <end position="306"/>
    </location>
</feature>
<accession>A0A3M7B715</accession>
<organism evidence="8 9">
    <name type="scientific">Hortaea werneckii</name>
    <name type="common">Black yeast</name>
    <name type="synonym">Cladosporium werneckii</name>
    <dbReference type="NCBI Taxonomy" id="91943"/>
    <lineage>
        <taxon>Eukaryota</taxon>
        <taxon>Fungi</taxon>
        <taxon>Dikarya</taxon>
        <taxon>Ascomycota</taxon>
        <taxon>Pezizomycotina</taxon>
        <taxon>Dothideomycetes</taxon>
        <taxon>Dothideomycetidae</taxon>
        <taxon>Mycosphaerellales</taxon>
        <taxon>Teratosphaeriaceae</taxon>
        <taxon>Hortaea</taxon>
    </lineage>
</organism>
<keyword evidence="5 6" id="KW-0472">Membrane</keyword>